<proteinExistence type="predicted"/>
<keyword evidence="4" id="KW-1185">Reference proteome</keyword>
<feature type="compositionally biased region" description="Polar residues" evidence="2">
    <location>
        <begin position="145"/>
        <end position="163"/>
    </location>
</feature>
<accession>A0A2J8A933</accession>
<evidence type="ECO:0000256" key="2">
    <source>
        <dbReference type="SAM" id="MobiDB-lite"/>
    </source>
</evidence>
<organism evidence="3 4">
    <name type="scientific">Tetrabaena socialis</name>
    <dbReference type="NCBI Taxonomy" id="47790"/>
    <lineage>
        <taxon>Eukaryota</taxon>
        <taxon>Viridiplantae</taxon>
        <taxon>Chlorophyta</taxon>
        <taxon>core chlorophytes</taxon>
        <taxon>Chlorophyceae</taxon>
        <taxon>CS clade</taxon>
        <taxon>Chlamydomonadales</taxon>
        <taxon>Tetrabaenaceae</taxon>
        <taxon>Tetrabaena</taxon>
    </lineage>
</organism>
<feature type="region of interest" description="Disordered" evidence="2">
    <location>
        <begin position="294"/>
        <end position="359"/>
    </location>
</feature>
<dbReference type="AlphaFoldDB" id="A0A2J8A933"/>
<name>A0A2J8A933_9CHLO</name>
<protein>
    <submittedName>
        <fullName evidence="3">Uncharacterized protein</fullName>
    </submittedName>
</protein>
<evidence type="ECO:0000256" key="1">
    <source>
        <dbReference type="SAM" id="Coils"/>
    </source>
</evidence>
<reference evidence="3 4" key="1">
    <citation type="journal article" date="2017" name="Mol. Biol. Evol.">
        <title>The 4-celled Tetrabaena socialis nuclear genome reveals the essential components for genetic control of cell number at the origin of multicellularity in the volvocine lineage.</title>
        <authorList>
            <person name="Featherston J."/>
            <person name="Arakaki Y."/>
            <person name="Hanschen E.R."/>
            <person name="Ferris P.J."/>
            <person name="Michod R.E."/>
            <person name="Olson B.J.S.C."/>
            <person name="Nozaki H."/>
            <person name="Durand P.M."/>
        </authorList>
    </citation>
    <scope>NUCLEOTIDE SEQUENCE [LARGE SCALE GENOMIC DNA]</scope>
    <source>
        <strain evidence="3 4">NIES-571</strain>
    </source>
</reference>
<evidence type="ECO:0000313" key="4">
    <source>
        <dbReference type="Proteomes" id="UP000236333"/>
    </source>
</evidence>
<feature type="compositionally biased region" description="Low complexity" evidence="2">
    <location>
        <begin position="121"/>
        <end position="135"/>
    </location>
</feature>
<feature type="coiled-coil region" evidence="1">
    <location>
        <begin position="226"/>
        <end position="281"/>
    </location>
</feature>
<dbReference type="Proteomes" id="UP000236333">
    <property type="component" value="Unassembled WGS sequence"/>
</dbReference>
<comment type="caution">
    <text evidence="3">The sequence shown here is derived from an EMBL/GenBank/DDBJ whole genome shotgun (WGS) entry which is preliminary data.</text>
</comment>
<evidence type="ECO:0000313" key="3">
    <source>
        <dbReference type="EMBL" id="PNH09042.1"/>
    </source>
</evidence>
<feature type="compositionally biased region" description="Low complexity" evidence="2">
    <location>
        <begin position="294"/>
        <end position="355"/>
    </location>
</feature>
<feature type="region of interest" description="Disordered" evidence="2">
    <location>
        <begin position="105"/>
        <end position="202"/>
    </location>
</feature>
<keyword evidence="1" id="KW-0175">Coiled coil</keyword>
<dbReference type="OrthoDB" id="10656457at2759"/>
<gene>
    <name evidence="3" type="ORF">TSOC_004382</name>
</gene>
<dbReference type="EMBL" id="PGGS01000106">
    <property type="protein sequence ID" value="PNH09042.1"/>
    <property type="molecule type" value="Genomic_DNA"/>
</dbReference>
<sequence>MGVERRLGQAHPPVSLLPDTHVAKEYVEANRRIQALNAVLFKLAKAAAKTAWIYSTPLSLPDGQLGDVAQMVCEALRRVADTTWTMCRRQLDSVHLVTLLTHHQPQQHFPQRSKLPNGLTGAAPGSSNGAAPSNARTPPLPGRIPSSTMLHPSGPASSTTASQPGHAGAGGVAGSVRFPTRQASSSSLLRSTTPSPTSSYGGGLDLDLDLELQVLNADREVLHDQLVASETANERLTAQVADLRQKVAGYESLTRQAASELAEIRQLKDAFQARLQRETDALRAQLLQAGIAPAAAPHQQQQRHAAHPGDAPLAPSHAEAAAAAASRAPQATPSGLMQPQQQPQHKLSQHQQQQQRYGVQSMAAFGSPAMLDGAATVTSCPETMKSR</sequence>
<feature type="compositionally biased region" description="Low complexity" evidence="2">
    <location>
        <begin position="184"/>
        <end position="199"/>
    </location>
</feature>